<comment type="caution">
    <text evidence="2">The sequence shown here is derived from an EMBL/GenBank/DDBJ whole genome shotgun (WGS) entry which is preliminary data.</text>
</comment>
<feature type="domain" description="Phosphodiester glycosidase" evidence="1">
    <location>
        <begin position="55"/>
        <end position="113"/>
    </location>
</feature>
<name>A0ABU0ATC5_9FIRM</name>
<reference evidence="2 3" key="1">
    <citation type="submission" date="2023-07" db="EMBL/GenBank/DDBJ databases">
        <title>Genomic Encyclopedia of Type Strains, Phase IV (KMG-IV): sequencing the most valuable type-strain genomes for metagenomic binning, comparative biology and taxonomic classification.</title>
        <authorList>
            <person name="Goeker M."/>
        </authorList>
    </citation>
    <scope>NUCLEOTIDE SEQUENCE [LARGE SCALE GENOMIC DNA]</scope>
    <source>
        <strain evidence="2 3">DSM 22616</strain>
    </source>
</reference>
<sequence length="131" mass="14567">MQNILMRKSLHHAMVYNAKTEIKDPIKWGISGISLYPFYNPKSEGFVGAYADVLRATKHTAIGFKGNKVYLIESDKSLTLDDFRKGLLNSRIAFDGLINLDGGGSTQMTFGGKKLISSVRALNHHIRLLNV</sequence>
<gene>
    <name evidence="2" type="ORF">J2S72_000536</name>
</gene>
<protein>
    <recommendedName>
        <fullName evidence="1">Phosphodiester glycosidase domain-containing protein</fullName>
    </recommendedName>
</protein>
<proteinExistence type="predicted"/>
<dbReference type="Proteomes" id="UP001236559">
    <property type="component" value="Unassembled WGS sequence"/>
</dbReference>
<dbReference type="EMBL" id="JAUSTN010000002">
    <property type="protein sequence ID" value="MDQ0274528.1"/>
    <property type="molecule type" value="Genomic_DNA"/>
</dbReference>
<evidence type="ECO:0000259" key="1">
    <source>
        <dbReference type="Pfam" id="PF09992"/>
    </source>
</evidence>
<evidence type="ECO:0000313" key="2">
    <source>
        <dbReference type="EMBL" id="MDQ0274528.1"/>
    </source>
</evidence>
<keyword evidence="3" id="KW-1185">Reference proteome</keyword>
<dbReference type="Pfam" id="PF09992">
    <property type="entry name" value="NAGPA"/>
    <property type="match status" value="1"/>
</dbReference>
<accession>A0ABU0ATC5</accession>
<dbReference type="RefSeq" id="WP_307494937.1">
    <property type="nucleotide sequence ID" value="NZ_JAUSTN010000002.1"/>
</dbReference>
<evidence type="ECO:0000313" key="3">
    <source>
        <dbReference type="Proteomes" id="UP001236559"/>
    </source>
</evidence>
<organism evidence="2 3">
    <name type="scientific">Peptoniphilus koenoeneniae</name>
    <dbReference type="NCBI Taxonomy" id="507751"/>
    <lineage>
        <taxon>Bacteria</taxon>
        <taxon>Bacillati</taxon>
        <taxon>Bacillota</taxon>
        <taxon>Tissierellia</taxon>
        <taxon>Tissierellales</taxon>
        <taxon>Peptoniphilaceae</taxon>
        <taxon>Peptoniphilus</taxon>
    </lineage>
</organism>
<dbReference type="InterPro" id="IPR018711">
    <property type="entry name" value="NAGPA"/>
</dbReference>